<feature type="transmembrane region" description="Helical" evidence="2">
    <location>
        <begin position="1868"/>
        <end position="1886"/>
    </location>
</feature>
<evidence type="ECO:0000313" key="4">
    <source>
        <dbReference type="EMBL" id="WNY26044.1"/>
    </source>
</evidence>
<sequence length="1891" mass="207463">MKKINTFFVLLLLLFSMIPMTGLSVAAGDSEWNGYTLIAKTTSNDSVASPNYKFENVPAGKYLIVARSVMGSTEYVQAAEITITDNATASDIHVLKLADNPGLQPYFDIYTNTKDLSPAGGGSLAVTGAIFRSDSIRKDATVLLLKEPPIIDISNYRLISVTESTETNPGPNFEFKNVPDGKYAIVSYWLMGSTPYVQMTEVTVSSSSVTTEDIIIKKAADNGLMPVCDIYTAAKDQTPAEGGLYKINGTIKTSPTANPRKEAKMLLLQGPVVTDVSEKTEDTTSKINVTVFGDESVTISYTDKNGPATSTKTPDSKTNGVYTFAIDKTNLPYGRTDVTVTAKSGNYISTKKVSVVNPDPALTDVPRKVVIISGYETHNKIIQELAADYAGKNVTLMSIETKKVPSMTQSEIDSILNGADVITIHMVSTTPTWNQLESAIKNQTNKGAVITLFDDNATRFGASYGTYQRKSISGISDTTDNANKYQAKISDYWSNTPYDHSNLEQMVNMILIDFYGRYDLPLPKEPVTLPIKAIYHPNMELQMGSVFESNYTAYINWYKTNTVAWDGADNPVTYDPAKPTVGITFYKSYFPDKMEPIAKLIEELEKSGVNVIATYCEAPTYFDTADGGGAYFIPGEIDIILNYRYIGEHRFNQTVLDVPVFNILIVDTAAAWEESTHPLGNSTTKLINQELQGFIDPIAVVSTEVIDGATVTKPMVEQIDWFVSRINAQINLQQTSNADKNIAVVYYNHGGGKGNIGASYLNVPNSTIELLKGMEAGGYNIDLSKTPDADALIESMTTQGINVGGWAPGELKKLVGDVNIPENAEIYDNGKAVFISKDLYLEWFRDVYLGDWFEATIADLDSADQDAKRADQEQLYQKKLKEVEDLWGTAPGNIMVYQNKYIIIPYIDVTDDSGTDAGRIILTPQPSRGNAESIEAMYHDTNIPPTHQYIAFYLWLQHKNDPQASPAELGFDADAIIHLGRHGTQEWLPGKESALSRYDWPAVMAGHVPIIYPYIVDGVGEGMVAKRRGNAVIVDHMTPPIVYAELYGDYSTLNSKILSYQTLSDGDTKNETKRTIIGLLNTTGFDVRLNVTTTQLNTMNDGDFDKILEKTDDILEDLKSSYMPYGLHVLGKPMEGEILLEMVEAMMGASYLTDASAAGLSEKQAYDLLEEAVLDGGSPKSLVSSISATSDKKLVLIKDLNRGKEYANYLGKPLSDSESVEVIFYKLDVSDTESYIKNATTAGLTESNAYSALEEVISNGKTPEEALSVFTLTAAQKTDLASYLKTGIKYKNDFEKHDREIDQILKALSGRFIEPKVGGDPVSRPHVMPTGGNFQTIDQRLVPSKEAWDVAVRLTDELLAKYYNEHGEWPKSMAFVLWAGETTRHEGVMEAQIMYLLGISPSWDANGVVSPTKFNVIPASDLKVDLNGDGTKETVRPRIDVVVEISGLYRDTFPDKVLMLDRAVRLAYDQDGVNYIKENADNLISKGYSKDQALSRIFGPAADTYGVGMETAVGSTESWSDNNKLAEFFISRMGYVYNSIGGWGTQNNEQLFRDNLANVDVTVHSRSSSLYGVLDNDDVYQFLGGLNLAVEKSRPDGKKPDSYITNLQKAGGAEMTSLDNYLANELTARTLNPKWQKGMQDAGYSGAHEIAKMIENLWGWAAMDPDLVTDKMWNDIYNSLLTGENEEWFKDPNNAYSYQSIVARMIQTAAKEDGKYWNADKDVMNDLVNQYIDSVIESGVACCHHTCGNPFFDSFVAGQMSVAGVSEEKQKQFLDILQTATERPVEPASDGVKNSGGSGGGYGTVSVVSGDSGEPNPSEAGDAGAGYGTDLGQKAGNVEGYQMVEKISNGPASAIRDFMENPTFSTSSFVAIALVVIIIGAMFYGYRKKNI</sequence>
<proteinExistence type="predicted"/>
<reference evidence="4 5" key="1">
    <citation type="submission" date="2023-07" db="EMBL/GenBank/DDBJ databases">
        <title>Closed genoem sequence of Methanosarcinaceae archaeon Ac7.</title>
        <authorList>
            <person name="Poehlein A."/>
            <person name="Protasov E."/>
            <person name="Platt K."/>
            <person name="Reeh H."/>
            <person name="Daniel R."/>
            <person name="Brune A."/>
        </authorList>
    </citation>
    <scope>NUCLEOTIDE SEQUENCE [LARGE SCALE GENOMIC DNA]</scope>
    <source>
        <strain evidence="4 5">Ac7</strain>
    </source>
</reference>
<dbReference type="EMBL" id="CP131060">
    <property type="protein sequence ID" value="WNY26044.1"/>
    <property type="molecule type" value="Genomic_DNA"/>
</dbReference>
<feature type="compositionally biased region" description="Gly residues" evidence="1">
    <location>
        <begin position="1794"/>
        <end position="1803"/>
    </location>
</feature>
<keyword evidence="2" id="KW-1133">Transmembrane helix</keyword>
<protein>
    <recommendedName>
        <fullName evidence="3">CobN/magnesium chelatase domain-containing protein</fullName>
    </recommendedName>
</protein>
<accession>A0AA96ZUV8</accession>
<keyword evidence="5" id="KW-1185">Reference proteome</keyword>
<feature type="compositionally biased region" description="Low complexity" evidence="1">
    <location>
        <begin position="1804"/>
        <end position="1813"/>
    </location>
</feature>
<dbReference type="PANTHER" id="PTHR44119">
    <property type="entry name" value="MAGNESIUM-CHELATASE SUBUNIT CHLH, CHLOROPLASTIC"/>
    <property type="match status" value="1"/>
</dbReference>
<dbReference type="InterPro" id="IPR003672">
    <property type="entry name" value="CobN/Mg_chltase"/>
</dbReference>
<dbReference type="Pfam" id="PF02514">
    <property type="entry name" value="CobN-Mg_chel"/>
    <property type="match status" value="1"/>
</dbReference>
<feature type="region of interest" description="Disordered" evidence="1">
    <location>
        <begin position="1784"/>
        <end position="1829"/>
    </location>
</feature>
<evidence type="ECO:0000256" key="2">
    <source>
        <dbReference type="SAM" id="Phobius"/>
    </source>
</evidence>
<organism evidence="4 5">
    <name type="scientific">Methanolapillus millepedarum</name>
    <dbReference type="NCBI Taxonomy" id="3028296"/>
    <lineage>
        <taxon>Archaea</taxon>
        <taxon>Methanobacteriati</taxon>
        <taxon>Methanobacteriota</taxon>
        <taxon>Stenosarchaea group</taxon>
        <taxon>Methanomicrobia</taxon>
        <taxon>Methanosarcinales</taxon>
        <taxon>Methanosarcinaceae</taxon>
        <taxon>Methanolapillus</taxon>
    </lineage>
</organism>
<evidence type="ECO:0000256" key="1">
    <source>
        <dbReference type="SAM" id="MobiDB-lite"/>
    </source>
</evidence>
<keyword evidence="2" id="KW-0472">Membrane</keyword>
<gene>
    <name evidence="4" type="ORF">MsAc7_16160</name>
</gene>
<dbReference type="CDD" id="cd10150">
    <property type="entry name" value="CobN_like"/>
    <property type="match status" value="1"/>
</dbReference>
<keyword evidence="2" id="KW-0812">Transmembrane</keyword>
<name>A0AA96ZUV8_9EURY</name>
<feature type="domain" description="CobN/magnesium chelatase" evidence="3">
    <location>
        <begin position="492"/>
        <end position="1722"/>
    </location>
</feature>
<dbReference type="PANTHER" id="PTHR44119:SF4">
    <property type="entry name" value="AEROBIC COBALTOCHELATASE SUBUNIT COBN"/>
    <property type="match status" value="1"/>
</dbReference>
<dbReference type="Proteomes" id="UP001303587">
    <property type="component" value="Chromosome"/>
</dbReference>
<evidence type="ECO:0000313" key="5">
    <source>
        <dbReference type="Proteomes" id="UP001303587"/>
    </source>
</evidence>
<evidence type="ECO:0000259" key="3">
    <source>
        <dbReference type="Pfam" id="PF02514"/>
    </source>
</evidence>